<keyword evidence="3 4" id="KW-0443">Lipid metabolism</keyword>
<dbReference type="GO" id="GO:0080019">
    <property type="term" value="F:alcohol-forming very long-chain fatty acyl-CoA reductase activity"/>
    <property type="evidence" value="ECO:0007669"/>
    <property type="project" value="InterPro"/>
</dbReference>
<dbReference type="Pfam" id="PF03015">
    <property type="entry name" value="Sterile"/>
    <property type="match status" value="1"/>
</dbReference>
<dbReference type="SUPFAM" id="SSF51735">
    <property type="entry name" value="NAD(P)-binding Rossmann-fold domains"/>
    <property type="match status" value="1"/>
</dbReference>
<dbReference type="Proteomes" id="UP000594261">
    <property type="component" value="Chromosome 4"/>
</dbReference>
<organism evidence="7 8">
    <name type="scientific">Quercus lobata</name>
    <name type="common">Valley oak</name>
    <dbReference type="NCBI Taxonomy" id="97700"/>
    <lineage>
        <taxon>Eukaryota</taxon>
        <taxon>Viridiplantae</taxon>
        <taxon>Streptophyta</taxon>
        <taxon>Embryophyta</taxon>
        <taxon>Tracheophyta</taxon>
        <taxon>Spermatophyta</taxon>
        <taxon>Magnoliopsida</taxon>
        <taxon>eudicotyledons</taxon>
        <taxon>Gunneridae</taxon>
        <taxon>Pentapetalae</taxon>
        <taxon>rosids</taxon>
        <taxon>fabids</taxon>
        <taxon>Fagales</taxon>
        <taxon>Fagaceae</taxon>
        <taxon>Quercus</taxon>
    </lineage>
</organism>
<evidence type="ECO:0000313" key="7">
    <source>
        <dbReference type="EnsemblPlants" id="QL04p001990:mrna"/>
    </source>
</evidence>
<dbReference type="Gramene" id="QL04p001990:mrna">
    <property type="protein sequence ID" value="QL04p001990:mrna"/>
    <property type="gene ID" value="QL04p001990"/>
</dbReference>
<evidence type="ECO:0000313" key="8">
    <source>
        <dbReference type="Proteomes" id="UP000594261"/>
    </source>
</evidence>
<dbReference type="CDD" id="cd05236">
    <property type="entry name" value="FAR-N_SDR_e"/>
    <property type="match status" value="1"/>
</dbReference>
<dbReference type="PANTHER" id="PTHR11011">
    <property type="entry name" value="MALE STERILITY PROTEIN 2-RELATED"/>
    <property type="match status" value="1"/>
</dbReference>
<dbReference type="InParanoid" id="A0A7N2LBS0"/>
<evidence type="ECO:0000256" key="4">
    <source>
        <dbReference type="RuleBase" id="RU363097"/>
    </source>
</evidence>
<evidence type="ECO:0000256" key="2">
    <source>
        <dbReference type="ARBA" id="ARBA00022516"/>
    </source>
</evidence>
<feature type="domain" description="Thioester reductase (TE)" evidence="6">
    <location>
        <begin position="118"/>
        <end position="290"/>
    </location>
</feature>
<dbReference type="AlphaFoldDB" id="A0A7N2LBS0"/>
<proteinExistence type="inferred from homology"/>
<name>A0A7N2LBS0_QUELO</name>
<comment type="function">
    <text evidence="4">Catalyzes the reduction of fatty acyl-CoA to fatty alcohols.</text>
</comment>
<dbReference type="Gene3D" id="3.40.50.720">
    <property type="entry name" value="NAD(P)-binding Rossmann-like Domain"/>
    <property type="match status" value="2"/>
</dbReference>
<evidence type="ECO:0000256" key="3">
    <source>
        <dbReference type="ARBA" id="ARBA00023098"/>
    </source>
</evidence>
<dbReference type="InterPro" id="IPR013120">
    <property type="entry name" value="FAR_NAD-bd"/>
</dbReference>
<dbReference type="Pfam" id="PF07993">
    <property type="entry name" value="NAD_binding_4"/>
    <property type="match status" value="1"/>
</dbReference>
<dbReference type="InterPro" id="IPR033640">
    <property type="entry name" value="FAR_C"/>
</dbReference>
<dbReference type="CDD" id="cd09071">
    <property type="entry name" value="FAR_C"/>
    <property type="match status" value="1"/>
</dbReference>
<keyword evidence="2 4" id="KW-0444">Lipid biosynthesis</keyword>
<dbReference type="OMA" id="IMCMLKV"/>
<feature type="domain" description="Fatty acyl-CoA reductase C-terminal" evidence="5">
    <location>
        <begin position="498"/>
        <end position="551"/>
    </location>
</feature>
<accession>A0A7N2LBS0</accession>
<dbReference type="EC" id="1.2.1.84" evidence="4"/>
<dbReference type="InterPro" id="IPR026055">
    <property type="entry name" value="FAR"/>
</dbReference>
<comment type="similarity">
    <text evidence="1 4">Belongs to the fatty acyl-CoA reductase family.</text>
</comment>
<evidence type="ECO:0000256" key="1">
    <source>
        <dbReference type="ARBA" id="ARBA00005928"/>
    </source>
</evidence>
<keyword evidence="4" id="KW-0521">NADP</keyword>
<dbReference type="EMBL" id="LRBV02000004">
    <property type="status" value="NOT_ANNOTATED_CDS"/>
    <property type="molecule type" value="Genomic_DNA"/>
</dbReference>
<reference evidence="7 8" key="1">
    <citation type="journal article" date="2016" name="G3 (Bethesda)">
        <title>First Draft Assembly and Annotation of the Genome of a California Endemic Oak Quercus lobata Nee (Fagaceae).</title>
        <authorList>
            <person name="Sork V.L."/>
            <person name="Fitz-Gibbon S.T."/>
            <person name="Puiu D."/>
            <person name="Crepeau M."/>
            <person name="Gugger P.F."/>
            <person name="Sherman R."/>
            <person name="Stevens K."/>
            <person name="Langley C.H."/>
            <person name="Pellegrini M."/>
            <person name="Salzberg S.L."/>
        </authorList>
    </citation>
    <scope>NUCLEOTIDE SEQUENCE [LARGE SCALE GENOMIC DNA]</scope>
    <source>
        <strain evidence="7 8">cv. SW786</strain>
    </source>
</reference>
<dbReference type="PANTHER" id="PTHR11011:SF45">
    <property type="entry name" value="FATTY ACYL-COA REDUCTASE CG8306-RELATED"/>
    <property type="match status" value="1"/>
</dbReference>
<evidence type="ECO:0000259" key="5">
    <source>
        <dbReference type="Pfam" id="PF03015"/>
    </source>
</evidence>
<comment type="catalytic activity">
    <reaction evidence="4">
        <text>a long-chain fatty acyl-CoA + 2 NADPH + 2 H(+) = a long-chain primary fatty alcohol + 2 NADP(+) + CoA</text>
        <dbReference type="Rhea" id="RHEA:52716"/>
        <dbReference type="ChEBI" id="CHEBI:15378"/>
        <dbReference type="ChEBI" id="CHEBI:57287"/>
        <dbReference type="ChEBI" id="CHEBI:57783"/>
        <dbReference type="ChEBI" id="CHEBI:58349"/>
        <dbReference type="ChEBI" id="CHEBI:77396"/>
        <dbReference type="ChEBI" id="CHEBI:83139"/>
        <dbReference type="EC" id="1.2.1.84"/>
    </reaction>
</comment>
<evidence type="ECO:0000259" key="6">
    <source>
        <dbReference type="Pfam" id="PF07993"/>
    </source>
</evidence>
<keyword evidence="4" id="KW-0560">Oxidoreductase</keyword>
<dbReference type="EnsemblPlants" id="QL04p001990:mrna">
    <property type="protein sequence ID" value="QL04p001990:mrna"/>
    <property type="gene ID" value="QL04p001990"/>
</dbReference>
<reference evidence="7" key="2">
    <citation type="submission" date="2021-01" db="UniProtKB">
        <authorList>
            <consortium name="EnsemblPlants"/>
        </authorList>
    </citation>
    <scope>IDENTIFICATION</scope>
</reference>
<dbReference type="GO" id="GO:0010345">
    <property type="term" value="P:suberin biosynthetic process"/>
    <property type="evidence" value="ECO:0007669"/>
    <property type="project" value="TreeGrafter"/>
</dbReference>
<dbReference type="GO" id="GO:0035336">
    <property type="term" value="P:long-chain fatty-acyl-CoA metabolic process"/>
    <property type="evidence" value="ECO:0007669"/>
    <property type="project" value="TreeGrafter"/>
</dbReference>
<dbReference type="InterPro" id="IPR036291">
    <property type="entry name" value="NAD(P)-bd_dom_sf"/>
</dbReference>
<dbReference type="GO" id="GO:0102965">
    <property type="term" value="F:alcohol-forming long-chain fatty acyl-CoA reductase activity"/>
    <property type="evidence" value="ECO:0007669"/>
    <property type="project" value="UniProtKB-EC"/>
</dbReference>
<sequence>MSYSLTFAHSIHNSITIPVLATKNNHHCYYNCYSTKTSRRTNKIVSCQNKEKAEGDRSSLSSALTLSHENPQDVITTTDRVVDNGIKTTSTTTAIMPLLKPSDGIGIVSYLRGKNYLITGATGFLGKAFIEKMLRTIPDVGKIFLLIKAKDKEAAIHRLKTEILDSELFKCLEQMHGESFEAFMMRKLVPVAGNVCEPNLGMDPDTANEIAKEVDVIINSAGNTNFDERYDVALDTNTRGPSRLLGFAKKCKKLGLFLHVSTAYVNGERQGLIMEKPFHMGQTIVGESVTSETPPISIPVLDIIAEIELASNLKFSVHKNEVTQKLKELGLERMLDPVIISYGKGQLSGFAADPKAIVDVVPMDMVVNAFIAAIAKHGIAGKPGLNVYNIGSSTVNPIAYEDVLKFCCDHFTSFPLKDSKGKNIRVTGFKFFSSVDNFSSNISDEIAQGIGLMDAKISDSILKSKLEMKCKKRAELMVDMAKLYKPYAFFRARYDLVRFAARFDTRNTQKLMEDMSLEEMRNFEFNVRSINWEHYIVDIHIPGVKRHVMKERLVINE</sequence>
<keyword evidence="8" id="KW-1185">Reference proteome</keyword>
<protein>
    <recommendedName>
        <fullName evidence="4">Fatty acyl-CoA reductase</fullName>
        <ecNumber evidence="4">1.2.1.84</ecNumber>
    </recommendedName>
</protein>